<gene>
    <name evidence="2" type="ORF">AJ81_04140</name>
</gene>
<dbReference type="AlphaFoldDB" id="A0A0X1KQE3"/>
<dbReference type="KEGG" id="phy:AJ81_04140"/>
<dbReference type="PATRIC" id="fig|1123384.7.peg.811"/>
<organism evidence="2 3">
    <name type="scientific">Pseudothermotoga hypogea DSM 11164 = NBRC 106472</name>
    <dbReference type="NCBI Taxonomy" id="1123384"/>
    <lineage>
        <taxon>Bacteria</taxon>
        <taxon>Thermotogati</taxon>
        <taxon>Thermotogota</taxon>
        <taxon>Thermotogae</taxon>
        <taxon>Thermotogales</taxon>
        <taxon>Thermotogaceae</taxon>
        <taxon>Pseudothermotoga</taxon>
    </lineage>
</organism>
<protein>
    <submittedName>
        <fullName evidence="2">ATPase AAA</fullName>
    </submittedName>
</protein>
<name>A0A0X1KQE3_9THEM</name>
<proteinExistence type="predicted"/>
<reference evidence="2 3" key="1">
    <citation type="submission" date="2014-01" db="EMBL/GenBank/DDBJ databases">
        <title>Genome sequencing of Thermotog hypogea.</title>
        <authorList>
            <person name="Zhang X."/>
            <person name="Alvare G."/>
            <person name="Fristensky B."/>
            <person name="Chen L."/>
            <person name="Suen T."/>
            <person name="Chen Q."/>
            <person name="Ma K."/>
        </authorList>
    </citation>
    <scope>NUCLEOTIDE SEQUENCE [LARGE SCALE GENOMIC DNA]</scope>
    <source>
        <strain evidence="2 3">DSM 11164</strain>
    </source>
</reference>
<dbReference type="InterPro" id="IPR011704">
    <property type="entry name" value="ATPase_dyneun-rel_AAA"/>
</dbReference>
<dbReference type="RefSeq" id="WP_031504705.1">
    <property type="nucleotide sequence ID" value="NC_022795.1"/>
</dbReference>
<dbReference type="InterPro" id="IPR001270">
    <property type="entry name" value="ClpA/B"/>
</dbReference>
<dbReference type="InterPro" id="IPR003593">
    <property type="entry name" value="AAA+_ATPase"/>
</dbReference>
<keyword evidence="3" id="KW-1185">Reference proteome</keyword>
<dbReference type="Pfam" id="PF07728">
    <property type="entry name" value="AAA_5"/>
    <property type="match status" value="1"/>
</dbReference>
<dbReference type="PaxDb" id="1123384-AJ81_04140"/>
<dbReference type="InterPro" id="IPR027417">
    <property type="entry name" value="P-loop_NTPase"/>
</dbReference>
<dbReference type="SUPFAM" id="SSF52540">
    <property type="entry name" value="P-loop containing nucleoside triphosphate hydrolases"/>
    <property type="match status" value="1"/>
</dbReference>
<dbReference type="SMART" id="SM00382">
    <property type="entry name" value="AAA"/>
    <property type="match status" value="1"/>
</dbReference>
<dbReference type="GO" id="GO:0005524">
    <property type="term" value="F:ATP binding"/>
    <property type="evidence" value="ECO:0007669"/>
    <property type="project" value="InterPro"/>
</dbReference>
<feature type="domain" description="AAA+ ATPase" evidence="1">
    <location>
        <begin position="16"/>
        <end position="157"/>
    </location>
</feature>
<dbReference type="GO" id="GO:0016887">
    <property type="term" value="F:ATP hydrolysis activity"/>
    <property type="evidence" value="ECO:0007669"/>
    <property type="project" value="InterPro"/>
</dbReference>
<dbReference type="OrthoDB" id="40849at2"/>
<dbReference type="PRINTS" id="PR00300">
    <property type="entry name" value="CLPPROTEASEA"/>
</dbReference>
<evidence type="ECO:0000259" key="1">
    <source>
        <dbReference type="SMART" id="SM00382"/>
    </source>
</evidence>
<dbReference type="CDD" id="cd00009">
    <property type="entry name" value="AAA"/>
    <property type="match status" value="1"/>
</dbReference>
<accession>A0A0X1KQE3</accession>
<dbReference type="STRING" id="1123384.AJ81_04140"/>
<dbReference type="Proteomes" id="UP000077469">
    <property type="component" value="Chromosome"/>
</dbReference>
<dbReference type="EMBL" id="CP007141">
    <property type="protein sequence ID" value="AJC73527.1"/>
    <property type="molecule type" value="Genomic_DNA"/>
</dbReference>
<evidence type="ECO:0000313" key="2">
    <source>
        <dbReference type="EMBL" id="AJC73527.1"/>
    </source>
</evidence>
<evidence type="ECO:0000313" key="3">
    <source>
        <dbReference type="Proteomes" id="UP000077469"/>
    </source>
</evidence>
<sequence>MTVNEAKFLCKKIMQAGEVPLLVGHFGVGKTDIARQIAAENDKKIVILVLSQMEPGDLIGLPARGEDRTTFLRPDWWPEDGNYLIVLDEINRAHRSIRNAIMQLLIDKRIHNHVLPDGVWIMATMNPPDEEYDQADLITDPAFISRFFVLHVNPTVDEWKEWAQINGVDPKVIDFVASYPEFLYTSSPLSLRVELRPSPRSWYKLSNVLRLLSKDEIDKYGYILASAIVGAEAAKAFVEFKKSEYVPMPRKILLEGLEASYKDDVDRSNSLVVRLIDYFSKLSDEEIELLSAHISRVAQNLDKLASILPRDSFYALVRFIVDRANQDENSSQFFERLLERLSNLNNTKTVLRDL</sequence>
<dbReference type="Gene3D" id="3.40.50.300">
    <property type="entry name" value="P-loop containing nucleotide triphosphate hydrolases"/>
    <property type="match status" value="1"/>
</dbReference>